<sequence>MGKNKSIIRPNVGVSDGIKSGHLFKYFRISGSPDVKNENLYPIVYNNNYGISFYRLERLHHFDAQKWTKIYHFLNTHFEEKGTPFTTVSPLREINTNELELIHTKQFIQDIHYNSGTIADALEIYMIRVVPSFILRSALITPFKWQTSGSVLSAYMALTYGWAVNLGGGLHHSSRQSAQGFCVFADISLIMQYLWQHLDDSLKFMIIDLDAHQGNGYETDLFLFPQRLREKVYVLDVYNKYIYPRDGVAKGFINRGVELLPNTSDEEYLKLLNKNIVKAFQEFTPNLVIYNAGTDILSGDPLGGLNISRDGVLERDVIVFQMAKHNEIPIVMLTSGGYQLSNARIIADSIINLMDKQLINSVVEREESYEKS</sequence>
<gene>
    <name evidence="4" type="ORF">ONB1V03_LOCUS9505</name>
</gene>
<proteinExistence type="predicted"/>
<dbReference type="AlphaFoldDB" id="A0A7R9M3F4"/>
<keyword evidence="1" id="KW-0378">Hydrolase</keyword>
<feature type="domain" description="Histone deacetylase" evidence="3">
    <location>
        <begin position="60"/>
        <end position="352"/>
    </location>
</feature>
<dbReference type="GO" id="GO:0141221">
    <property type="term" value="F:histone deacetylase activity, hydrolytic mechanism"/>
    <property type="evidence" value="ECO:0007669"/>
    <property type="project" value="UniProtKB-EC"/>
</dbReference>
<dbReference type="CDD" id="cd09993">
    <property type="entry name" value="HDAC_classIV"/>
    <property type="match status" value="1"/>
</dbReference>
<dbReference type="PANTHER" id="PTHR10625:SF23">
    <property type="entry name" value="HISTONE DEACETYLASE 11"/>
    <property type="match status" value="1"/>
</dbReference>
<dbReference type="InterPro" id="IPR023696">
    <property type="entry name" value="Ureohydrolase_dom_sf"/>
</dbReference>
<dbReference type="GO" id="GO:0000118">
    <property type="term" value="C:histone deacetylase complex"/>
    <property type="evidence" value="ECO:0007669"/>
    <property type="project" value="TreeGrafter"/>
</dbReference>
<dbReference type="OrthoDB" id="437693at2759"/>
<evidence type="ECO:0000256" key="1">
    <source>
        <dbReference type="ARBA" id="ARBA00022801"/>
    </source>
</evidence>
<dbReference type="SUPFAM" id="SSF52768">
    <property type="entry name" value="Arginase/deacetylase"/>
    <property type="match status" value="1"/>
</dbReference>
<dbReference type="GO" id="GO:0040029">
    <property type="term" value="P:epigenetic regulation of gene expression"/>
    <property type="evidence" value="ECO:0007669"/>
    <property type="project" value="TreeGrafter"/>
</dbReference>
<protein>
    <recommendedName>
        <fullName evidence="3">Histone deacetylase domain-containing protein</fullName>
    </recommendedName>
</protein>
<evidence type="ECO:0000313" key="5">
    <source>
        <dbReference type="Proteomes" id="UP000728032"/>
    </source>
</evidence>
<evidence type="ECO:0000313" key="4">
    <source>
        <dbReference type="EMBL" id="CAD7652846.1"/>
    </source>
</evidence>
<dbReference type="EMBL" id="CAJPVJ010005992">
    <property type="protein sequence ID" value="CAG2170033.1"/>
    <property type="molecule type" value="Genomic_DNA"/>
</dbReference>
<comment type="catalytic activity">
    <reaction evidence="2">
        <text>N(6)-acetyl-L-lysyl-[histone] + H2O = L-lysyl-[histone] + acetate</text>
        <dbReference type="Rhea" id="RHEA:58196"/>
        <dbReference type="Rhea" id="RHEA-COMP:9845"/>
        <dbReference type="Rhea" id="RHEA-COMP:11338"/>
        <dbReference type="ChEBI" id="CHEBI:15377"/>
        <dbReference type="ChEBI" id="CHEBI:29969"/>
        <dbReference type="ChEBI" id="CHEBI:30089"/>
        <dbReference type="ChEBI" id="CHEBI:61930"/>
        <dbReference type="EC" id="3.5.1.98"/>
    </reaction>
</comment>
<name>A0A7R9M3F4_9ACAR</name>
<dbReference type="InterPro" id="IPR044150">
    <property type="entry name" value="HDAC_classIV"/>
</dbReference>
<keyword evidence="5" id="KW-1185">Reference proteome</keyword>
<dbReference type="InterPro" id="IPR037138">
    <property type="entry name" value="His_deacetylse_dom_sf"/>
</dbReference>
<reference evidence="4" key="1">
    <citation type="submission" date="2020-11" db="EMBL/GenBank/DDBJ databases">
        <authorList>
            <person name="Tran Van P."/>
        </authorList>
    </citation>
    <scope>NUCLEOTIDE SEQUENCE</scope>
</reference>
<dbReference type="PRINTS" id="PR01270">
    <property type="entry name" value="HDASUPER"/>
</dbReference>
<dbReference type="Pfam" id="PF00850">
    <property type="entry name" value="Hist_deacetyl"/>
    <property type="match status" value="1"/>
</dbReference>
<feature type="non-terminal residue" evidence="4">
    <location>
        <position position="372"/>
    </location>
</feature>
<organism evidence="4">
    <name type="scientific">Oppiella nova</name>
    <dbReference type="NCBI Taxonomy" id="334625"/>
    <lineage>
        <taxon>Eukaryota</taxon>
        <taxon>Metazoa</taxon>
        <taxon>Ecdysozoa</taxon>
        <taxon>Arthropoda</taxon>
        <taxon>Chelicerata</taxon>
        <taxon>Arachnida</taxon>
        <taxon>Acari</taxon>
        <taxon>Acariformes</taxon>
        <taxon>Sarcoptiformes</taxon>
        <taxon>Oribatida</taxon>
        <taxon>Brachypylina</taxon>
        <taxon>Oppioidea</taxon>
        <taxon>Oppiidae</taxon>
        <taxon>Oppiella</taxon>
    </lineage>
</organism>
<dbReference type="InterPro" id="IPR023801">
    <property type="entry name" value="His_deacetylse_dom"/>
</dbReference>
<dbReference type="PANTHER" id="PTHR10625">
    <property type="entry name" value="HISTONE DEACETYLASE HDAC1-RELATED"/>
    <property type="match status" value="1"/>
</dbReference>
<dbReference type="Gene3D" id="3.40.800.20">
    <property type="entry name" value="Histone deacetylase domain"/>
    <property type="match status" value="1"/>
</dbReference>
<evidence type="ECO:0000259" key="3">
    <source>
        <dbReference type="Pfam" id="PF00850"/>
    </source>
</evidence>
<dbReference type="EMBL" id="OC920817">
    <property type="protein sequence ID" value="CAD7652846.1"/>
    <property type="molecule type" value="Genomic_DNA"/>
</dbReference>
<dbReference type="Proteomes" id="UP000728032">
    <property type="component" value="Unassembled WGS sequence"/>
</dbReference>
<accession>A0A7R9M3F4</accession>
<evidence type="ECO:0000256" key="2">
    <source>
        <dbReference type="ARBA" id="ARBA00048287"/>
    </source>
</evidence>
<dbReference type="InterPro" id="IPR000286">
    <property type="entry name" value="HDACs"/>
</dbReference>